<keyword evidence="10" id="KW-1185">Reference proteome</keyword>
<evidence type="ECO:0000313" key="9">
    <source>
        <dbReference type="EMBL" id="KAB8136245.1"/>
    </source>
</evidence>
<evidence type="ECO:0000256" key="7">
    <source>
        <dbReference type="ARBA" id="ARBA00023136"/>
    </source>
</evidence>
<evidence type="ECO:0000256" key="1">
    <source>
        <dbReference type="ARBA" id="ARBA00004141"/>
    </source>
</evidence>
<evidence type="ECO:0000256" key="8">
    <source>
        <dbReference type="SAM" id="Phobius"/>
    </source>
</evidence>
<feature type="transmembrane region" description="Helical" evidence="8">
    <location>
        <begin position="306"/>
        <end position="326"/>
    </location>
</feature>
<keyword evidence="5 8" id="KW-0812">Transmembrane</keyword>
<reference evidence="9 10" key="1">
    <citation type="submission" date="2019-10" db="EMBL/GenBank/DDBJ databases">
        <title>Gracilibacillus sp. nov. isolated from rice seeds.</title>
        <authorList>
            <person name="He S."/>
        </authorList>
    </citation>
    <scope>NUCLEOTIDE SEQUENCE [LARGE SCALE GENOMIC DNA]</scope>
    <source>
        <strain evidence="9 10">TD8</strain>
    </source>
</reference>
<keyword evidence="3" id="KW-0813">Transport</keyword>
<feature type="transmembrane region" description="Helical" evidence="8">
    <location>
        <begin position="39"/>
        <end position="61"/>
    </location>
</feature>
<dbReference type="RefSeq" id="WP_153403048.1">
    <property type="nucleotide sequence ID" value="NZ_ML762429.1"/>
</dbReference>
<feature type="transmembrane region" description="Helical" evidence="8">
    <location>
        <begin position="12"/>
        <end position="33"/>
    </location>
</feature>
<name>A0A7C8KQ84_9BACI</name>
<dbReference type="PANTHER" id="PTHR34975:SF2">
    <property type="entry name" value="SPORE GERMINATION PROTEIN A2"/>
    <property type="match status" value="1"/>
</dbReference>
<accession>A0A7C8KQ84</accession>
<evidence type="ECO:0000256" key="5">
    <source>
        <dbReference type="ARBA" id="ARBA00022692"/>
    </source>
</evidence>
<feature type="transmembrane region" description="Helical" evidence="8">
    <location>
        <begin position="270"/>
        <end position="294"/>
    </location>
</feature>
<comment type="caution">
    <text evidence="9">The sequence shown here is derived from an EMBL/GenBank/DDBJ whole genome shotgun (WGS) entry which is preliminary data.</text>
</comment>
<dbReference type="GO" id="GO:0016020">
    <property type="term" value="C:membrane"/>
    <property type="evidence" value="ECO:0007669"/>
    <property type="project" value="UniProtKB-SubCell"/>
</dbReference>
<feature type="transmembrane region" description="Helical" evidence="8">
    <location>
        <begin position="188"/>
        <end position="206"/>
    </location>
</feature>
<feature type="transmembrane region" description="Helical" evidence="8">
    <location>
        <begin position="81"/>
        <end position="100"/>
    </location>
</feature>
<dbReference type="Proteomes" id="UP000480246">
    <property type="component" value="Unassembled WGS sequence"/>
</dbReference>
<dbReference type="Pfam" id="PF03845">
    <property type="entry name" value="Spore_permease"/>
    <property type="match status" value="1"/>
</dbReference>
<dbReference type="GO" id="GO:0009847">
    <property type="term" value="P:spore germination"/>
    <property type="evidence" value="ECO:0007669"/>
    <property type="project" value="InterPro"/>
</dbReference>
<dbReference type="AlphaFoldDB" id="A0A7C8KQ84"/>
<proteinExistence type="inferred from homology"/>
<evidence type="ECO:0000256" key="6">
    <source>
        <dbReference type="ARBA" id="ARBA00022989"/>
    </source>
</evidence>
<feature type="transmembrane region" description="Helical" evidence="8">
    <location>
        <begin position="338"/>
        <end position="356"/>
    </location>
</feature>
<protein>
    <submittedName>
        <fullName evidence="9">GerAB/ArcD/ProY family transporter</fullName>
    </submittedName>
</protein>
<evidence type="ECO:0000256" key="3">
    <source>
        <dbReference type="ARBA" id="ARBA00022448"/>
    </source>
</evidence>
<dbReference type="NCBIfam" id="TIGR00912">
    <property type="entry name" value="2A0309"/>
    <property type="match status" value="1"/>
</dbReference>
<comment type="similarity">
    <text evidence="2">Belongs to the amino acid-polyamine-organocation (APC) superfamily. Spore germination protein (SGP) (TC 2.A.3.9) family.</text>
</comment>
<evidence type="ECO:0000256" key="4">
    <source>
        <dbReference type="ARBA" id="ARBA00022544"/>
    </source>
</evidence>
<keyword evidence="4" id="KW-0309">Germination</keyword>
<keyword evidence="7 8" id="KW-0472">Membrane</keyword>
<evidence type="ECO:0000313" key="10">
    <source>
        <dbReference type="Proteomes" id="UP000480246"/>
    </source>
</evidence>
<organism evidence="9 10">
    <name type="scientific">Gracilibacillus oryzae</name>
    <dbReference type="NCBI Taxonomy" id="1672701"/>
    <lineage>
        <taxon>Bacteria</taxon>
        <taxon>Bacillati</taxon>
        <taxon>Bacillota</taxon>
        <taxon>Bacilli</taxon>
        <taxon>Bacillales</taxon>
        <taxon>Bacillaceae</taxon>
        <taxon>Gracilibacillus</taxon>
    </lineage>
</organism>
<sequence>MQNRGYLRVREIVAMILIIVGIKLSDSTPALLTQNVQNALWLVPMISCVCIFPSFLLMLYLLKKYKDKNLVQLLEEILGTVIGKIIGFIIFLFAFLSIALDSRNYVEQIKILYYPEGPSGLIFLVLFGVVFFGAKKGFEVIGFSSFIALPFIKVSAFFIVFLVLGNLLVQRIFPIFGSGLSDILIEGAAKASIFAELFFILIAYVSTRETDIFYKGSILAAIISLFEIVIFYFIYITVFDYNSVEKIAFPFHDITQFVSFGKFFSNIETIFMVFWLIAAFLKFMILIYLATWIFGAVFNIEDFEPLLLPFTFLIATLGTLPFNSIINELQFRNYLLNAMTPFLILLPVLLWLVALLRGGLRK</sequence>
<feature type="transmembrane region" description="Helical" evidence="8">
    <location>
        <begin position="146"/>
        <end position="168"/>
    </location>
</feature>
<comment type="subcellular location">
    <subcellularLocation>
        <location evidence="1">Membrane</location>
        <topology evidence="1">Multi-pass membrane protein</topology>
    </subcellularLocation>
</comment>
<feature type="transmembrane region" description="Helical" evidence="8">
    <location>
        <begin position="218"/>
        <end position="238"/>
    </location>
</feature>
<dbReference type="PANTHER" id="PTHR34975">
    <property type="entry name" value="SPORE GERMINATION PROTEIN A2"/>
    <property type="match status" value="1"/>
</dbReference>
<keyword evidence="6 8" id="KW-1133">Transmembrane helix</keyword>
<evidence type="ECO:0000256" key="2">
    <source>
        <dbReference type="ARBA" id="ARBA00007998"/>
    </source>
</evidence>
<dbReference type="OrthoDB" id="2081904at2"/>
<feature type="transmembrane region" description="Helical" evidence="8">
    <location>
        <begin position="112"/>
        <end position="134"/>
    </location>
</feature>
<dbReference type="InterPro" id="IPR004761">
    <property type="entry name" value="Spore_GerAB"/>
</dbReference>
<dbReference type="EMBL" id="WEID01000049">
    <property type="protein sequence ID" value="KAB8136245.1"/>
    <property type="molecule type" value="Genomic_DNA"/>
</dbReference>
<gene>
    <name evidence="9" type="ORF">F9U64_10280</name>
</gene>